<dbReference type="Proteomes" id="UP000030747">
    <property type="component" value="Unassembled WGS sequence"/>
</dbReference>
<protein>
    <submittedName>
        <fullName evidence="2">Uncharacterized protein</fullName>
    </submittedName>
</protein>
<sequence length="260" mass="28261">TSHALPPLHLQNGAPASPNPLPQPQRPPPQPLQLQPTHEPKCRRRTKNEQRNAPNTTTPFSSSCKLPFTTGQTTTHNPPRFGGGSSMSSCGGDKVSSSWRSHPPRRGAVPGIQTKTSRTRSENHTTRLNSRRIPQVTFHNAQRTPTQPALSSASHLLRCIALFSDTRGPPLPCKPPPMRFLLFTSKTALPPLRTPSLSHSDRLPSRSNCSPPTNQSVVAAPKTSSGMHRTQPRPSLLASFHSRPVKPPHTTHLGLEEAAA</sequence>
<dbReference type="VEuPathDB" id="ToxoDB:ETH_00002320"/>
<gene>
    <name evidence="2" type="ORF">ETH_00002320</name>
</gene>
<keyword evidence="3" id="KW-1185">Reference proteome</keyword>
<feature type="non-terminal residue" evidence="2">
    <location>
        <position position="1"/>
    </location>
</feature>
<evidence type="ECO:0000313" key="3">
    <source>
        <dbReference type="Proteomes" id="UP000030747"/>
    </source>
</evidence>
<evidence type="ECO:0000313" key="2">
    <source>
        <dbReference type="EMBL" id="CDJ45501.1"/>
    </source>
</evidence>
<dbReference type="AlphaFoldDB" id="U6L5S6"/>
<feature type="compositionally biased region" description="Polar residues" evidence="1">
    <location>
        <begin position="51"/>
        <end position="77"/>
    </location>
</feature>
<dbReference type="RefSeq" id="XP_013236247.1">
    <property type="nucleotide sequence ID" value="XM_013380793.1"/>
</dbReference>
<feature type="region of interest" description="Disordered" evidence="1">
    <location>
        <begin position="192"/>
        <end position="260"/>
    </location>
</feature>
<feature type="compositionally biased region" description="Pro residues" evidence="1">
    <location>
        <begin position="17"/>
        <end position="31"/>
    </location>
</feature>
<name>U6L5S6_EIMTE</name>
<dbReference type="GeneID" id="25249679"/>
<accession>U6L5S6</accession>
<dbReference type="EMBL" id="HG678309">
    <property type="protein sequence ID" value="CDJ45501.1"/>
    <property type="molecule type" value="Genomic_DNA"/>
</dbReference>
<organism evidence="2 3">
    <name type="scientific">Eimeria tenella</name>
    <name type="common">Coccidian parasite</name>
    <dbReference type="NCBI Taxonomy" id="5802"/>
    <lineage>
        <taxon>Eukaryota</taxon>
        <taxon>Sar</taxon>
        <taxon>Alveolata</taxon>
        <taxon>Apicomplexa</taxon>
        <taxon>Conoidasida</taxon>
        <taxon>Coccidia</taxon>
        <taxon>Eucoccidiorida</taxon>
        <taxon>Eimeriorina</taxon>
        <taxon>Eimeriidae</taxon>
        <taxon>Eimeria</taxon>
    </lineage>
</organism>
<reference evidence="2" key="1">
    <citation type="submission" date="2013-10" db="EMBL/GenBank/DDBJ databases">
        <title>Genomic analysis of the causative agents of coccidiosis in chickens.</title>
        <authorList>
            <person name="Reid A.J."/>
            <person name="Blake D."/>
            <person name="Billington K."/>
            <person name="Browne H."/>
            <person name="Dunn M."/>
            <person name="Hung S."/>
            <person name="Kawahara F."/>
            <person name="Miranda-Saavedra D."/>
            <person name="Mourier T."/>
            <person name="Nagra H."/>
            <person name="Otto T.D."/>
            <person name="Rawlings N."/>
            <person name="Sanchez A."/>
            <person name="Sanders M."/>
            <person name="Subramaniam C."/>
            <person name="Tay Y."/>
            <person name="Dear P."/>
            <person name="Doerig C."/>
            <person name="Gruber A."/>
            <person name="Parkinson J."/>
            <person name="Shirley M."/>
            <person name="Wan K.L."/>
            <person name="Berriman M."/>
            <person name="Tomley F."/>
            <person name="Pain A."/>
        </authorList>
    </citation>
    <scope>NUCLEOTIDE SEQUENCE [LARGE SCALE GENOMIC DNA]</scope>
    <source>
        <strain evidence="2">Houghton</strain>
    </source>
</reference>
<reference evidence="2" key="2">
    <citation type="submission" date="2013-10" db="EMBL/GenBank/DDBJ databases">
        <authorList>
            <person name="Aslett M."/>
        </authorList>
    </citation>
    <scope>NUCLEOTIDE SEQUENCE [LARGE SCALE GENOMIC DNA]</scope>
    <source>
        <strain evidence="2">Houghton</strain>
    </source>
</reference>
<feature type="compositionally biased region" description="Polar residues" evidence="1">
    <location>
        <begin position="205"/>
        <end position="228"/>
    </location>
</feature>
<feature type="region of interest" description="Disordered" evidence="1">
    <location>
        <begin position="1"/>
        <end position="127"/>
    </location>
</feature>
<proteinExistence type="predicted"/>
<evidence type="ECO:0000256" key="1">
    <source>
        <dbReference type="SAM" id="MobiDB-lite"/>
    </source>
</evidence>